<dbReference type="AlphaFoldDB" id="A0A1G2QHN0"/>
<feature type="active site" description="Proton donor/acceptor" evidence="11">
    <location>
        <position position="169"/>
    </location>
</feature>
<keyword evidence="7 11" id="KW-0573">Peptidoglycan synthesis</keyword>
<dbReference type="GO" id="GO:0009002">
    <property type="term" value="F:serine-type D-Ala-D-Ala carboxypeptidase activity"/>
    <property type="evidence" value="ECO:0007669"/>
    <property type="project" value="InterPro"/>
</dbReference>
<dbReference type="GO" id="GO:0006508">
    <property type="term" value="P:proteolysis"/>
    <property type="evidence" value="ECO:0007669"/>
    <property type="project" value="InterPro"/>
</dbReference>
<dbReference type="Gene3D" id="2.40.440.10">
    <property type="entry name" value="L,D-transpeptidase catalytic domain-like"/>
    <property type="match status" value="1"/>
</dbReference>
<dbReference type="SUPFAM" id="SSF56601">
    <property type="entry name" value="beta-lactamase/transpeptidase-like"/>
    <property type="match status" value="1"/>
</dbReference>
<evidence type="ECO:0000256" key="7">
    <source>
        <dbReference type="ARBA" id="ARBA00022984"/>
    </source>
</evidence>
<protein>
    <recommendedName>
        <fullName evidence="13">L,D-TPase catalytic domain-containing protein</fullName>
    </recommendedName>
</protein>
<reference evidence="14 15" key="1">
    <citation type="journal article" date="2016" name="Nat. Commun.">
        <title>Thousands of microbial genomes shed light on interconnected biogeochemical processes in an aquifer system.</title>
        <authorList>
            <person name="Anantharaman K."/>
            <person name="Brown C.T."/>
            <person name="Hug L.A."/>
            <person name="Sharon I."/>
            <person name="Castelle C.J."/>
            <person name="Probst A.J."/>
            <person name="Thomas B.C."/>
            <person name="Singh A."/>
            <person name="Wilkins M.J."/>
            <person name="Karaoz U."/>
            <person name="Brodie E.L."/>
            <person name="Williams K.H."/>
            <person name="Hubbard S.S."/>
            <person name="Banfield J.F."/>
        </authorList>
    </citation>
    <scope>NUCLEOTIDE SEQUENCE [LARGE SCALE GENOMIC DNA]</scope>
</reference>
<keyword evidence="8 11" id="KW-0961">Cell wall biogenesis/degradation</keyword>
<feature type="binding site" evidence="10">
    <location>
        <position position="422"/>
    </location>
    <ligand>
        <name>substrate</name>
    </ligand>
</feature>
<accession>A0A1G2QHN0</accession>
<dbReference type="InterPro" id="IPR018044">
    <property type="entry name" value="Peptidase_S11"/>
</dbReference>
<feature type="active site" evidence="9">
    <location>
        <position position="318"/>
    </location>
</feature>
<dbReference type="CDD" id="cd16913">
    <property type="entry name" value="YkuD_like"/>
    <property type="match status" value="1"/>
</dbReference>
<dbReference type="PANTHER" id="PTHR21581:SF6">
    <property type="entry name" value="TRAFFICKING PROTEIN PARTICLE COMPLEX SUBUNIT 12"/>
    <property type="match status" value="1"/>
</dbReference>
<dbReference type="GO" id="GO:0008360">
    <property type="term" value="P:regulation of cell shape"/>
    <property type="evidence" value="ECO:0007669"/>
    <property type="project" value="UniProtKB-UniRule"/>
</dbReference>
<evidence type="ECO:0000313" key="15">
    <source>
        <dbReference type="Proteomes" id="UP000177838"/>
    </source>
</evidence>
<sequence length="479" mass="52370">MTILERLALFFVLVSLITASATLAVAYYGPEAIVAKVSNYTAVSSSVSLAATAFPTPAVDIEYQPAPMAPIFAEPSERFIRPFTTAKKELLESGVEFIEVNFSTKQIHHFRPNGTVGTTSIMAVGDPQGWGGTPAGLYSVLDKNERTFSASAEAYMPQAVHLYGKYFIHGEPYYASGEKIVSDVSGGCIRLSDTDAPAFFNKVSKGLPALVVDLDYDDNFKYKASRTRPTLALTAKSYLVADLDSGEILIDKDSTTVRPIASITKLMTATVVAEHIDLRRNILVTDTMLERGFGETSGLLAGVNYRIVELFYPLLTESSNDAAEVLSEFLGRGHTLTLMNEKAKHLFMNSTTYSDPSGLEDGNQSSAQDLYLLGRYLANNRRPLLDITRGRKVTSFGQVSFALASLRNKNNFQTEPGFIGGKSGFTDVAQNTGLFMFKVKTENGEERRLGVVVLGSEALKGDVDKLRDYTSEIYNLDFD</sequence>
<dbReference type="EMBL" id="MHTK01000002">
    <property type="protein sequence ID" value="OHA60096.1"/>
    <property type="molecule type" value="Genomic_DNA"/>
</dbReference>
<evidence type="ECO:0000256" key="11">
    <source>
        <dbReference type="PROSITE-ProRule" id="PRU01373"/>
    </source>
</evidence>
<evidence type="ECO:0000259" key="13">
    <source>
        <dbReference type="PROSITE" id="PS52029"/>
    </source>
</evidence>
<dbReference type="GO" id="GO:0071555">
    <property type="term" value="P:cell wall organization"/>
    <property type="evidence" value="ECO:0007669"/>
    <property type="project" value="UniProtKB-UniRule"/>
</dbReference>
<feature type="active site" description="Nucleophile" evidence="11">
    <location>
        <position position="188"/>
    </location>
</feature>
<dbReference type="STRING" id="1802439.A2589_00225"/>
<dbReference type="GO" id="GO:0016740">
    <property type="term" value="F:transferase activity"/>
    <property type="evidence" value="ECO:0007669"/>
    <property type="project" value="UniProtKB-KW"/>
</dbReference>
<dbReference type="GO" id="GO:0009252">
    <property type="term" value="P:peptidoglycan biosynthetic process"/>
    <property type="evidence" value="ECO:0007669"/>
    <property type="project" value="UniProtKB-UniPathway"/>
</dbReference>
<dbReference type="SUPFAM" id="SSF141523">
    <property type="entry name" value="L,D-transpeptidase catalytic domain-like"/>
    <property type="match status" value="1"/>
</dbReference>
<evidence type="ECO:0000313" key="14">
    <source>
        <dbReference type="EMBL" id="OHA60096.1"/>
    </source>
</evidence>
<dbReference type="Pfam" id="PF00768">
    <property type="entry name" value="Peptidase_S11"/>
    <property type="match status" value="1"/>
</dbReference>
<comment type="similarity">
    <text evidence="2 12">Belongs to the peptidase S11 family.</text>
</comment>
<evidence type="ECO:0000256" key="8">
    <source>
        <dbReference type="ARBA" id="ARBA00023316"/>
    </source>
</evidence>
<comment type="caution">
    <text evidence="14">The sequence shown here is derived from an EMBL/GenBank/DDBJ whole genome shotgun (WGS) entry which is preliminary data.</text>
</comment>
<feature type="active site" description="Acyl-ester intermediate" evidence="9">
    <location>
        <position position="262"/>
    </location>
</feature>
<keyword evidence="4" id="KW-0732">Signal</keyword>
<feature type="domain" description="L,D-TPase catalytic" evidence="13">
    <location>
        <begin position="96"/>
        <end position="212"/>
    </location>
</feature>
<keyword evidence="3" id="KW-0808">Transferase</keyword>
<keyword evidence="5" id="KW-0378">Hydrolase</keyword>
<evidence type="ECO:0000256" key="2">
    <source>
        <dbReference type="ARBA" id="ARBA00007164"/>
    </source>
</evidence>
<dbReference type="PRINTS" id="PR00725">
    <property type="entry name" value="DADACBPTASE1"/>
</dbReference>
<evidence type="ECO:0000256" key="9">
    <source>
        <dbReference type="PIRSR" id="PIRSR618044-1"/>
    </source>
</evidence>
<dbReference type="UniPathway" id="UPA00219"/>
<evidence type="ECO:0000256" key="10">
    <source>
        <dbReference type="PIRSR" id="PIRSR618044-2"/>
    </source>
</evidence>
<feature type="active site" description="Proton acceptor" evidence="9">
    <location>
        <position position="265"/>
    </location>
</feature>
<evidence type="ECO:0000256" key="3">
    <source>
        <dbReference type="ARBA" id="ARBA00022679"/>
    </source>
</evidence>
<evidence type="ECO:0000256" key="5">
    <source>
        <dbReference type="ARBA" id="ARBA00022801"/>
    </source>
</evidence>
<dbReference type="InterPro" id="IPR038063">
    <property type="entry name" value="Transpep_catalytic_dom"/>
</dbReference>
<dbReference type="PROSITE" id="PS52029">
    <property type="entry name" value="LD_TPASE"/>
    <property type="match status" value="1"/>
</dbReference>
<dbReference type="InterPro" id="IPR001967">
    <property type="entry name" value="Peptidase_S11_N"/>
</dbReference>
<evidence type="ECO:0000256" key="4">
    <source>
        <dbReference type="ARBA" id="ARBA00022729"/>
    </source>
</evidence>
<dbReference type="PANTHER" id="PTHR21581">
    <property type="entry name" value="D-ALANYL-D-ALANINE CARBOXYPEPTIDASE"/>
    <property type="match status" value="1"/>
</dbReference>
<dbReference type="InterPro" id="IPR012338">
    <property type="entry name" value="Beta-lactam/transpept-like"/>
</dbReference>
<evidence type="ECO:0000256" key="1">
    <source>
        <dbReference type="ARBA" id="ARBA00004752"/>
    </source>
</evidence>
<dbReference type="Gene3D" id="3.40.710.10">
    <property type="entry name" value="DD-peptidase/beta-lactamase superfamily"/>
    <property type="match status" value="1"/>
</dbReference>
<name>A0A1G2QHN0_9BACT</name>
<dbReference type="Pfam" id="PF03734">
    <property type="entry name" value="YkuD"/>
    <property type="match status" value="1"/>
</dbReference>
<keyword evidence="6 11" id="KW-0133">Cell shape</keyword>
<proteinExistence type="inferred from homology"/>
<dbReference type="InterPro" id="IPR005490">
    <property type="entry name" value="LD_TPept_cat_dom"/>
</dbReference>
<evidence type="ECO:0000256" key="6">
    <source>
        <dbReference type="ARBA" id="ARBA00022960"/>
    </source>
</evidence>
<gene>
    <name evidence="14" type="ORF">A2589_00225</name>
</gene>
<dbReference type="Proteomes" id="UP000177838">
    <property type="component" value="Unassembled WGS sequence"/>
</dbReference>
<organism evidence="14 15">
    <name type="scientific">Candidatus Vogelbacteria bacterium RIFOXYD1_FULL_46_19</name>
    <dbReference type="NCBI Taxonomy" id="1802439"/>
    <lineage>
        <taxon>Bacteria</taxon>
        <taxon>Candidatus Vogeliibacteriota</taxon>
    </lineage>
</organism>
<evidence type="ECO:0000256" key="12">
    <source>
        <dbReference type="RuleBase" id="RU004016"/>
    </source>
</evidence>
<comment type="pathway">
    <text evidence="1 11">Cell wall biogenesis; peptidoglycan biosynthesis.</text>
</comment>